<gene>
    <name evidence="2" type="ORF">KC01_LOCUS12343</name>
</gene>
<reference evidence="2 3" key="1">
    <citation type="submission" date="2024-04" db="EMBL/GenBank/DDBJ databases">
        <authorList>
            <person name="Waldvogel A.-M."/>
            <person name="Schoenle A."/>
        </authorList>
    </citation>
    <scope>NUCLEOTIDE SEQUENCE [LARGE SCALE GENOMIC DNA]</scope>
</reference>
<feature type="region of interest" description="Disordered" evidence="1">
    <location>
        <begin position="28"/>
        <end position="57"/>
    </location>
</feature>
<accession>A0AAV2JVN0</accession>
<dbReference type="Proteomes" id="UP001497482">
    <property type="component" value="Chromosome 15"/>
</dbReference>
<feature type="compositionally biased region" description="Basic and acidic residues" evidence="1">
    <location>
        <begin position="38"/>
        <end position="57"/>
    </location>
</feature>
<dbReference type="EMBL" id="OZ035837">
    <property type="protein sequence ID" value="CAL1581594.1"/>
    <property type="molecule type" value="Genomic_DNA"/>
</dbReference>
<evidence type="ECO:0000313" key="3">
    <source>
        <dbReference type="Proteomes" id="UP001497482"/>
    </source>
</evidence>
<name>A0AAV2JVN0_KNICA</name>
<evidence type="ECO:0000256" key="1">
    <source>
        <dbReference type="SAM" id="MobiDB-lite"/>
    </source>
</evidence>
<evidence type="ECO:0000313" key="2">
    <source>
        <dbReference type="EMBL" id="CAL1581594.1"/>
    </source>
</evidence>
<keyword evidence="3" id="KW-1185">Reference proteome</keyword>
<organism evidence="2 3">
    <name type="scientific">Knipowitschia caucasica</name>
    <name type="common">Caucasian dwarf goby</name>
    <name type="synonym">Pomatoschistus caucasicus</name>
    <dbReference type="NCBI Taxonomy" id="637954"/>
    <lineage>
        <taxon>Eukaryota</taxon>
        <taxon>Metazoa</taxon>
        <taxon>Chordata</taxon>
        <taxon>Craniata</taxon>
        <taxon>Vertebrata</taxon>
        <taxon>Euteleostomi</taxon>
        <taxon>Actinopterygii</taxon>
        <taxon>Neopterygii</taxon>
        <taxon>Teleostei</taxon>
        <taxon>Neoteleostei</taxon>
        <taxon>Acanthomorphata</taxon>
        <taxon>Gobiaria</taxon>
        <taxon>Gobiiformes</taxon>
        <taxon>Gobioidei</taxon>
        <taxon>Gobiidae</taxon>
        <taxon>Gobiinae</taxon>
        <taxon>Knipowitschia</taxon>
    </lineage>
</organism>
<sequence length="92" mass="9798">MQIAIGRAACLKCATAVMARRFSSTVRGATVHSRARRKEAPGESGGRRHDWFSSGKHRAEGAEGSMCTSALLSGLGCLQQHMGSLYLFTALS</sequence>
<protein>
    <submittedName>
        <fullName evidence="2">Uncharacterized protein</fullName>
    </submittedName>
</protein>
<dbReference type="AlphaFoldDB" id="A0AAV2JVN0"/>
<proteinExistence type="predicted"/>